<dbReference type="EMBL" id="MGKP01000013">
    <property type="protein sequence ID" value="OGN28679.1"/>
    <property type="molecule type" value="Genomic_DNA"/>
</dbReference>
<dbReference type="Proteomes" id="UP000179047">
    <property type="component" value="Unassembled WGS sequence"/>
</dbReference>
<proteinExistence type="predicted"/>
<name>A0A1F8GW43_9BACT</name>
<protein>
    <submittedName>
        <fullName evidence="1">Uncharacterized protein</fullName>
    </submittedName>
</protein>
<accession>A0A1F8GW43</accession>
<dbReference type="STRING" id="1802701.A3A33_01880"/>
<sequence length="115" mass="12899">MSVWNNRKLHRPGRSFEPTEAFNTILRPRLGEYGDRAWAIYKKFADLGIGFDAGLIINTAFGNKKPEAGIEALEALWQENVEGGSIPSREDMTPAHEELLANCFLMADLKVSRGY</sequence>
<comment type="caution">
    <text evidence="1">The sequence shown here is derived from an EMBL/GenBank/DDBJ whole genome shotgun (WGS) entry which is preliminary data.</text>
</comment>
<gene>
    <name evidence="1" type="ORF">A3A33_01880</name>
</gene>
<reference evidence="1 2" key="1">
    <citation type="journal article" date="2016" name="Nat. Commun.">
        <title>Thousands of microbial genomes shed light on interconnected biogeochemical processes in an aquifer system.</title>
        <authorList>
            <person name="Anantharaman K."/>
            <person name="Brown C.T."/>
            <person name="Hug L.A."/>
            <person name="Sharon I."/>
            <person name="Castelle C.J."/>
            <person name="Probst A.J."/>
            <person name="Thomas B.C."/>
            <person name="Singh A."/>
            <person name="Wilkins M.J."/>
            <person name="Karaoz U."/>
            <person name="Brodie E.L."/>
            <person name="Williams K.H."/>
            <person name="Hubbard S.S."/>
            <person name="Banfield J.F."/>
        </authorList>
    </citation>
    <scope>NUCLEOTIDE SEQUENCE [LARGE SCALE GENOMIC DNA]</scope>
</reference>
<evidence type="ECO:0000313" key="2">
    <source>
        <dbReference type="Proteomes" id="UP000179047"/>
    </source>
</evidence>
<evidence type="ECO:0000313" key="1">
    <source>
        <dbReference type="EMBL" id="OGN28679.1"/>
    </source>
</evidence>
<dbReference type="AlphaFoldDB" id="A0A1F8GW43"/>
<organism evidence="1 2">
    <name type="scientific">Candidatus Yanofskybacteria bacterium RIFCSPLOWO2_01_FULL_49_25</name>
    <dbReference type="NCBI Taxonomy" id="1802701"/>
    <lineage>
        <taxon>Bacteria</taxon>
        <taxon>Candidatus Yanofskyibacteriota</taxon>
    </lineage>
</organism>